<dbReference type="EMBL" id="JANPWE010000019">
    <property type="protein sequence ID" value="MCR6547039.1"/>
    <property type="molecule type" value="Genomic_DNA"/>
</dbReference>
<evidence type="ECO:0000256" key="3">
    <source>
        <dbReference type="ARBA" id="ARBA00022692"/>
    </source>
</evidence>
<evidence type="ECO:0000256" key="4">
    <source>
        <dbReference type="ARBA" id="ARBA00022989"/>
    </source>
</evidence>
<dbReference type="Gene3D" id="1.20.1250.20">
    <property type="entry name" value="MFS general substrate transporter like domains"/>
    <property type="match status" value="1"/>
</dbReference>
<feature type="transmembrane region" description="Helical" evidence="6">
    <location>
        <begin position="361"/>
        <end position="385"/>
    </location>
</feature>
<evidence type="ECO:0000259" key="7">
    <source>
        <dbReference type="PROSITE" id="PS50850"/>
    </source>
</evidence>
<organism evidence="8 9">
    <name type="scientific">Dehalobacterium formicoaceticum</name>
    <dbReference type="NCBI Taxonomy" id="51515"/>
    <lineage>
        <taxon>Bacteria</taxon>
        <taxon>Bacillati</taxon>
        <taxon>Bacillota</taxon>
        <taxon>Clostridia</taxon>
        <taxon>Eubacteriales</taxon>
        <taxon>Peptococcaceae</taxon>
        <taxon>Dehalobacterium</taxon>
    </lineage>
</organism>
<protein>
    <submittedName>
        <fullName evidence="8">MFS transporter</fullName>
    </submittedName>
</protein>
<keyword evidence="5 6" id="KW-0472">Membrane</keyword>
<proteinExistence type="predicted"/>
<dbReference type="Proteomes" id="UP001524944">
    <property type="component" value="Unassembled WGS sequence"/>
</dbReference>
<dbReference type="PROSITE" id="PS00216">
    <property type="entry name" value="SUGAR_TRANSPORT_1"/>
    <property type="match status" value="1"/>
</dbReference>
<accession>A0ABT1Y829</accession>
<dbReference type="InterPro" id="IPR020846">
    <property type="entry name" value="MFS_dom"/>
</dbReference>
<dbReference type="InterPro" id="IPR036259">
    <property type="entry name" value="MFS_trans_sf"/>
</dbReference>
<keyword evidence="3 6" id="KW-0812">Transmembrane</keyword>
<dbReference type="PROSITE" id="PS50850">
    <property type="entry name" value="MFS"/>
    <property type="match status" value="1"/>
</dbReference>
<dbReference type="PANTHER" id="PTHR23511">
    <property type="entry name" value="SYNAPTIC VESICLE GLYCOPROTEIN 2"/>
    <property type="match status" value="1"/>
</dbReference>
<keyword evidence="4 6" id="KW-1133">Transmembrane helix</keyword>
<sequence>METATSQSDGRMVIARMERLPVSKFHKKMLVINGIAWAFDSFDIALVTFVVAALKGYWNLTPAESGVLLSVGLLGMFFGSLVAGYAADKWGRKFVFQWTMLIFSLASLACAFAPSFALLLVFRFLVGIGLGGESPVVPALLGEFAPSLHRGKIQGLVNVFWGAGWATAAALSFFVIPSLGWRAAFVFGALPAFFIFVVRRHLPESPRWLITKGRVQEADDIVTKLEAEIIKEHGKELPAVDPEVVNNVVVKAATEKVKISTLFTGKYRKNTIVLWCTWFLIMFAYYGLFSWLPTVFVEAGHTMQKSFLYVLIMQIAYMPNEVIASFMMDKVGRKKTIIPNLFVAALCALAYGYALSHNASMSIILVIGIVTSLAVSASICVMYTYTPELYPTDVRITAAGASTAVSRIGSMLGPMIIGFFLASIGFMGVFTILASAFILSALIFIFFAVETKGKVLEN</sequence>
<gene>
    <name evidence="8" type="ORF">NVS47_16235</name>
</gene>
<feature type="transmembrane region" description="Helical" evidence="6">
    <location>
        <begin position="272"/>
        <end position="292"/>
    </location>
</feature>
<reference evidence="8 9" key="1">
    <citation type="submission" date="2022-08" db="EMBL/GenBank/DDBJ databases">
        <title>Proteogenomics of the novel Dehalobacterium formicoaceticum strain EZ94 highlights a key role of methyltransferases during anaerobic dichloromethane degradation.</title>
        <authorList>
            <person name="Wasmund K."/>
        </authorList>
    </citation>
    <scope>NUCLEOTIDE SEQUENCE [LARGE SCALE GENOMIC DNA]</scope>
    <source>
        <strain evidence="8 9">EZ94</strain>
    </source>
</reference>
<dbReference type="InterPro" id="IPR005828">
    <property type="entry name" value="MFS_sugar_transport-like"/>
</dbReference>
<keyword evidence="9" id="KW-1185">Reference proteome</keyword>
<feature type="transmembrane region" description="Helical" evidence="6">
    <location>
        <begin position="94"/>
        <end position="114"/>
    </location>
</feature>
<evidence type="ECO:0000256" key="6">
    <source>
        <dbReference type="SAM" id="Phobius"/>
    </source>
</evidence>
<name>A0ABT1Y829_9FIRM</name>
<feature type="transmembrane region" description="Helical" evidence="6">
    <location>
        <begin position="66"/>
        <end position="87"/>
    </location>
</feature>
<feature type="transmembrane region" description="Helical" evidence="6">
    <location>
        <begin position="338"/>
        <end position="355"/>
    </location>
</feature>
<evidence type="ECO:0000313" key="9">
    <source>
        <dbReference type="Proteomes" id="UP001524944"/>
    </source>
</evidence>
<evidence type="ECO:0000256" key="5">
    <source>
        <dbReference type="ARBA" id="ARBA00023136"/>
    </source>
</evidence>
<dbReference type="RefSeq" id="WP_089608941.1">
    <property type="nucleotide sequence ID" value="NZ_CP022121.1"/>
</dbReference>
<comment type="subcellular location">
    <subcellularLocation>
        <location evidence="1">Cell membrane</location>
        <topology evidence="1">Multi-pass membrane protein</topology>
    </subcellularLocation>
</comment>
<feature type="transmembrane region" description="Helical" evidence="6">
    <location>
        <begin position="30"/>
        <end position="54"/>
    </location>
</feature>
<comment type="caution">
    <text evidence="8">The sequence shown here is derived from an EMBL/GenBank/DDBJ whole genome shotgun (WGS) entry which is preliminary data.</text>
</comment>
<feature type="transmembrane region" description="Helical" evidence="6">
    <location>
        <begin position="307"/>
        <end position="326"/>
    </location>
</feature>
<feature type="transmembrane region" description="Helical" evidence="6">
    <location>
        <begin position="416"/>
        <end position="449"/>
    </location>
</feature>
<evidence type="ECO:0000256" key="1">
    <source>
        <dbReference type="ARBA" id="ARBA00004651"/>
    </source>
</evidence>
<evidence type="ECO:0000313" key="8">
    <source>
        <dbReference type="EMBL" id="MCR6547039.1"/>
    </source>
</evidence>
<dbReference type="Pfam" id="PF00083">
    <property type="entry name" value="Sugar_tr"/>
    <property type="match status" value="1"/>
</dbReference>
<evidence type="ECO:0000256" key="2">
    <source>
        <dbReference type="ARBA" id="ARBA00022448"/>
    </source>
</evidence>
<feature type="transmembrane region" description="Helical" evidence="6">
    <location>
        <begin position="181"/>
        <end position="198"/>
    </location>
</feature>
<feature type="domain" description="Major facilitator superfamily (MFS) profile" evidence="7">
    <location>
        <begin position="29"/>
        <end position="452"/>
    </location>
</feature>
<feature type="transmembrane region" description="Helical" evidence="6">
    <location>
        <begin position="120"/>
        <end position="141"/>
    </location>
</feature>
<dbReference type="CDD" id="cd17316">
    <property type="entry name" value="MFS_SV2_like"/>
    <property type="match status" value="1"/>
</dbReference>
<dbReference type="PROSITE" id="PS00217">
    <property type="entry name" value="SUGAR_TRANSPORT_2"/>
    <property type="match status" value="1"/>
</dbReference>
<dbReference type="SUPFAM" id="SSF103473">
    <property type="entry name" value="MFS general substrate transporter"/>
    <property type="match status" value="1"/>
</dbReference>
<keyword evidence="2" id="KW-0813">Transport</keyword>
<dbReference type="InterPro" id="IPR005829">
    <property type="entry name" value="Sugar_transporter_CS"/>
</dbReference>
<dbReference type="PANTHER" id="PTHR23511:SF34">
    <property type="entry name" value="SYNAPTIC VESICLE GLYCOPROTEIN 2"/>
    <property type="match status" value="1"/>
</dbReference>
<feature type="transmembrane region" description="Helical" evidence="6">
    <location>
        <begin position="153"/>
        <end position="175"/>
    </location>
</feature>